<dbReference type="InterPro" id="IPR027417">
    <property type="entry name" value="P-loop_NTPase"/>
</dbReference>
<comment type="subcellular location">
    <subcellularLocation>
        <location evidence="13">Cell inner membrane</location>
        <topology evidence="13">Multi-pass membrane protein</topology>
    </subcellularLocation>
    <subcellularLocation>
        <location evidence="1">Cell membrane</location>
        <topology evidence="1">Multi-pass membrane protein</topology>
    </subcellularLocation>
</comment>
<proteinExistence type="inferred from homology"/>
<dbReference type="InterPro" id="IPR011640">
    <property type="entry name" value="Fe2_transport_prot_B_C"/>
</dbReference>
<dbReference type="Gene3D" id="1.10.287.1770">
    <property type="match status" value="1"/>
</dbReference>
<evidence type="ECO:0000256" key="7">
    <source>
        <dbReference type="ARBA" id="ARBA00022989"/>
    </source>
</evidence>
<keyword evidence="11 13" id="KW-0472">Membrane</keyword>
<feature type="transmembrane region" description="Helical" evidence="13">
    <location>
        <begin position="731"/>
        <end position="750"/>
    </location>
</feature>
<dbReference type="Pfam" id="PF02421">
    <property type="entry name" value="FeoB_N"/>
    <property type="match status" value="1"/>
</dbReference>
<keyword evidence="16" id="KW-1185">Reference proteome</keyword>
<reference evidence="16" key="1">
    <citation type="journal article" date="2019" name="Int. J. Syst. Evol. Microbiol.">
        <title>The Global Catalogue of Microorganisms (GCM) 10K type strain sequencing project: providing services to taxonomists for standard genome sequencing and annotation.</title>
        <authorList>
            <consortium name="The Broad Institute Genomics Platform"/>
            <consortium name="The Broad Institute Genome Sequencing Center for Infectious Disease"/>
            <person name="Wu L."/>
            <person name="Ma J."/>
        </authorList>
    </citation>
    <scope>NUCLEOTIDE SEQUENCE [LARGE SCALE GENOMIC DNA]</scope>
    <source>
        <strain evidence="16">KCTC 42443</strain>
    </source>
</reference>
<keyword evidence="9" id="KW-0406">Ion transport</keyword>
<dbReference type="PANTHER" id="PTHR43185">
    <property type="entry name" value="FERROUS IRON TRANSPORT PROTEIN B"/>
    <property type="match status" value="1"/>
</dbReference>
<feature type="transmembrane region" description="Helical" evidence="13">
    <location>
        <begin position="387"/>
        <end position="410"/>
    </location>
</feature>
<evidence type="ECO:0000313" key="15">
    <source>
        <dbReference type="EMBL" id="GHF06326.1"/>
    </source>
</evidence>
<dbReference type="InterPro" id="IPR011642">
    <property type="entry name" value="Gate_dom"/>
</dbReference>
<keyword evidence="5 13" id="KW-0812">Transmembrane</keyword>
<dbReference type="Gene3D" id="3.40.50.300">
    <property type="entry name" value="P-loop containing nucleotide triphosphate hydrolases"/>
    <property type="match status" value="1"/>
</dbReference>
<keyword evidence="7 13" id="KW-1133">Transmembrane helix</keyword>
<sequence>MTRVVAIAGNPNCGKTTLFNALTGRHQEVGNWPGVTVEKKLGDLHHHGTAITLVDLPGVYSLSVAGGAASLDERIARDFILSERPNLVVNVVDASNLERNLYLTVQLVEMGVPVVVALNMMDVARARRLVIDADALSRELGCPVVEIVASEARGLTELKDLMRTANGVPSFAPKFDEMTEAALTRLEAALAGKITQGDPRWLAIKHLEGDELCPAMTDPGVAALAAEERARLEAATGLDADTAIACARYDAVANLVGLSLSRATEVARTLSDRLDRVILNRALGIPVFLATMYLMFMFTINFGGAFIDFFDILAGAIFVDGTAALLGAISAPVWLTTIMADGVGGGIQTVATFIPIVACLFFALSVLEDSGYMARAAFVMDRFMRMIGLPGKSFVPLIVAFGCNVPAIMATRTLDSARDRTLTVMMAPFMSCGARLPVYALFAAAFFPVGGQNLVFALYLLGLLAAVGTGLMLKLTILKGEPTPFVMELPPYHLPTINGLARRTWHRMRDFLTEAGQVIVLMVAVLAFLNSWGTDGSFGNEDSEASVLSEIGRSLTPAFAPLGIEEDNWPATVGIFTGILAKEAVVGTLNTLYATPEPDDGAPYSLVVGVKEASATILPNLRDAIGMAPDPLGLDIGDVSNPDVAAQEQEVARSTFGTMAALYDGQAGAFAYLLLILLYMPCVAALGAIWRETGWQWALFASTWTMGLAYGAAVMFYQIARFDRHPDSSTIWIVSILAALAAVFLFLRWLGNRPTPFAVGAE</sequence>
<keyword evidence="2 13" id="KW-0813">Transport</keyword>
<evidence type="ECO:0000256" key="13">
    <source>
        <dbReference type="RuleBase" id="RU362098"/>
    </source>
</evidence>
<evidence type="ECO:0000313" key="16">
    <source>
        <dbReference type="Proteomes" id="UP000609802"/>
    </source>
</evidence>
<feature type="transmembrane region" description="Helical" evidence="13">
    <location>
        <begin position="453"/>
        <end position="473"/>
    </location>
</feature>
<keyword evidence="8 13" id="KW-0408">Iron</keyword>
<evidence type="ECO:0000256" key="1">
    <source>
        <dbReference type="ARBA" id="ARBA00004651"/>
    </source>
</evidence>
<comment type="similarity">
    <text evidence="13">Belongs to the TRAFAC class TrmE-Era-EngA-EngB-Septin-like GTPase superfamily. FeoB GTPase (TC 9.A.8) family.</text>
</comment>
<comment type="function">
    <text evidence="13">Probable transporter of a GTP-driven Fe(2+) uptake system.</text>
</comment>
<dbReference type="RefSeq" id="WP_191287298.1">
    <property type="nucleotide sequence ID" value="NZ_BNCH01000008.1"/>
</dbReference>
<evidence type="ECO:0000256" key="9">
    <source>
        <dbReference type="ARBA" id="ARBA00023065"/>
    </source>
</evidence>
<gene>
    <name evidence="15" type="primary">feoB</name>
    <name evidence="15" type="ORF">GCM10016455_29370</name>
</gene>
<dbReference type="InterPro" id="IPR006073">
    <property type="entry name" value="GTP-bd"/>
</dbReference>
<keyword evidence="4 13" id="KW-0410">Iron transport</keyword>
<accession>A0ABQ3J5X3</accession>
<dbReference type="InterPro" id="IPR041069">
    <property type="entry name" value="FeoB_Cyto"/>
</dbReference>
<evidence type="ECO:0000256" key="8">
    <source>
        <dbReference type="ARBA" id="ARBA00023004"/>
    </source>
</evidence>
<dbReference type="PROSITE" id="PS51711">
    <property type="entry name" value="G_FEOB"/>
    <property type="match status" value="1"/>
</dbReference>
<dbReference type="CDD" id="cd01879">
    <property type="entry name" value="FeoB"/>
    <property type="match status" value="1"/>
</dbReference>
<dbReference type="NCBIfam" id="NF007105">
    <property type="entry name" value="PRK09554.1"/>
    <property type="match status" value="1"/>
</dbReference>
<feature type="transmembrane region" description="Helical" evidence="13">
    <location>
        <begin position="422"/>
        <end position="447"/>
    </location>
</feature>
<keyword evidence="6" id="KW-0547">Nucleotide-binding</keyword>
<dbReference type="PRINTS" id="PR00326">
    <property type="entry name" value="GTP1OBG"/>
</dbReference>
<feature type="transmembrane region" description="Helical" evidence="13">
    <location>
        <begin position="278"/>
        <end position="300"/>
    </location>
</feature>
<evidence type="ECO:0000256" key="5">
    <source>
        <dbReference type="ARBA" id="ARBA00022692"/>
    </source>
</evidence>
<feature type="transmembrane region" description="Helical" evidence="13">
    <location>
        <begin position="697"/>
        <end position="719"/>
    </location>
</feature>
<dbReference type="Pfam" id="PF07670">
    <property type="entry name" value="Gate"/>
    <property type="match status" value="2"/>
</dbReference>
<evidence type="ECO:0000256" key="12">
    <source>
        <dbReference type="NCBIfam" id="TIGR00437"/>
    </source>
</evidence>
<dbReference type="Pfam" id="PF17910">
    <property type="entry name" value="FeoB_Cyto"/>
    <property type="match status" value="1"/>
</dbReference>
<organism evidence="15 16">
    <name type="scientific">Aliiroseovarius zhejiangensis</name>
    <dbReference type="NCBI Taxonomy" id="1632025"/>
    <lineage>
        <taxon>Bacteria</taxon>
        <taxon>Pseudomonadati</taxon>
        <taxon>Pseudomonadota</taxon>
        <taxon>Alphaproteobacteria</taxon>
        <taxon>Rhodobacterales</taxon>
        <taxon>Paracoccaceae</taxon>
        <taxon>Aliiroseovarius</taxon>
    </lineage>
</organism>
<evidence type="ECO:0000256" key="4">
    <source>
        <dbReference type="ARBA" id="ARBA00022496"/>
    </source>
</evidence>
<dbReference type="Proteomes" id="UP000609802">
    <property type="component" value="Unassembled WGS sequence"/>
</dbReference>
<feature type="domain" description="FeoB-type G" evidence="14">
    <location>
        <begin position="2"/>
        <end position="168"/>
    </location>
</feature>
<evidence type="ECO:0000256" key="3">
    <source>
        <dbReference type="ARBA" id="ARBA00022475"/>
    </source>
</evidence>
<dbReference type="Pfam" id="PF07664">
    <property type="entry name" value="FeoB_C"/>
    <property type="match status" value="1"/>
</dbReference>
<keyword evidence="10 13" id="KW-0342">GTP-binding</keyword>
<feature type="transmembrane region" description="Helical" evidence="13">
    <location>
        <begin position="312"/>
        <end position="335"/>
    </location>
</feature>
<dbReference type="InterPro" id="IPR050860">
    <property type="entry name" value="FeoB_GTPase"/>
</dbReference>
<dbReference type="PANTHER" id="PTHR43185:SF1">
    <property type="entry name" value="FE(2+) TRANSPORTER FEOB"/>
    <property type="match status" value="1"/>
</dbReference>
<evidence type="ECO:0000256" key="10">
    <source>
        <dbReference type="ARBA" id="ARBA00023134"/>
    </source>
</evidence>
<feature type="transmembrane region" description="Helical" evidence="13">
    <location>
        <begin position="347"/>
        <end position="367"/>
    </location>
</feature>
<dbReference type="NCBIfam" id="TIGR00437">
    <property type="entry name" value="feoB"/>
    <property type="match status" value="1"/>
</dbReference>
<dbReference type="InterPro" id="IPR003373">
    <property type="entry name" value="Fe2_transport_prot-B"/>
</dbReference>
<protein>
    <recommendedName>
        <fullName evidence="12 13">Ferrous iron transport protein B</fullName>
    </recommendedName>
</protein>
<dbReference type="InterPro" id="IPR030389">
    <property type="entry name" value="G_FEOB_dom"/>
</dbReference>
<comment type="caution">
    <text evidence="15">The sequence shown here is derived from an EMBL/GenBank/DDBJ whole genome shotgun (WGS) entry which is preliminary data.</text>
</comment>
<evidence type="ECO:0000256" key="2">
    <source>
        <dbReference type="ARBA" id="ARBA00022448"/>
    </source>
</evidence>
<name>A0ABQ3J5X3_9RHOB</name>
<feature type="transmembrane region" description="Helical" evidence="13">
    <location>
        <begin position="669"/>
        <end position="690"/>
    </location>
</feature>
<evidence type="ECO:0000256" key="6">
    <source>
        <dbReference type="ARBA" id="ARBA00022741"/>
    </source>
</evidence>
<feature type="transmembrane region" description="Helical" evidence="13">
    <location>
        <begin position="511"/>
        <end position="529"/>
    </location>
</feature>
<dbReference type="EMBL" id="BNCH01000008">
    <property type="protein sequence ID" value="GHF06326.1"/>
    <property type="molecule type" value="Genomic_DNA"/>
</dbReference>
<evidence type="ECO:0000256" key="11">
    <source>
        <dbReference type="ARBA" id="ARBA00023136"/>
    </source>
</evidence>
<dbReference type="SUPFAM" id="SSF52540">
    <property type="entry name" value="P-loop containing nucleoside triphosphate hydrolases"/>
    <property type="match status" value="1"/>
</dbReference>
<evidence type="ECO:0000259" key="14">
    <source>
        <dbReference type="PROSITE" id="PS51711"/>
    </source>
</evidence>
<keyword evidence="3" id="KW-1003">Cell membrane</keyword>